<reference evidence="3 4" key="1">
    <citation type="journal article" date="2019" name="Nat. Med.">
        <title>A library of human gut bacterial isolates paired with longitudinal multiomics data enables mechanistic microbiome research.</title>
        <authorList>
            <person name="Poyet M."/>
            <person name="Groussin M."/>
            <person name="Gibbons S.M."/>
            <person name="Avila-Pacheco J."/>
            <person name="Jiang X."/>
            <person name="Kearney S.M."/>
            <person name="Perrotta A.R."/>
            <person name="Berdy B."/>
            <person name="Zhao S."/>
            <person name="Lieberman T.D."/>
            <person name="Swanson P.K."/>
            <person name="Smith M."/>
            <person name="Roesemann S."/>
            <person name="Alexander J.E."/>
            <person name="Rich S.A."/>
            <person name="Livny J."/>
            <person name="Vlamakis H."/>
            <person name="Clish C."/>
            <person name="Bullock K."/>
            <person name="Deik A."/>
            <person name="Scott J."/>
            <person name="Pierce K.A."/>
            <person name="Xavier R.J."/>
            <person name="Alm E.J."/>
        </authorList>
    </citation>
    <scope>NUCLEOTIDE SEQUENCE [LARGE SCALE GENOMIC DNA]</scope>
    <source>
        <strain evidence="2 3">BIOML-A140</strain>
        <strain evidence="1 4">BIOML-A141</strain>
    </source>
</reference>
<dbReference type="Proteomes" id="UP000468344">
    <property type="component" value="Unassembled WGS sequence"/>
</dbReference>
<protein>
    <submittedName>
        <fullName evidence="2">Uncharacterized protein</fullName>
    </submittedName>
</protein>
<dbReference type="Pfam" id="PF09952">
    <property type="entry name" value="AbiEi_2"/>
    <property type="match status" value="1"/>
</dbReference>
<evidence type="ECO:0000313" key="2">
    <source>
        <dbReference type="EMBL" id="KAB6481856.1"/>
    </source>
</evidence>
<evidence type="ECO:0000313" key="4">
    <source>
        <dbReference type="Proteomes" id="UP000483142"/>
    </source>
</evidence>
<name>A0A6I0ZT44_PHOVU</name>
<organism evidence="2 3">
    <name type="scientific">Phocaeicola vulgatus</name>
    <name type="common">Bacteroides vulgatus</name>
    <dbReference type="NCBI Taxonomy" id="821"/>
    <lineage>
        <taxon>Bacteria</taxon>
        <taxon>Pseudomonadati</taxon>
        <taxon>Bacteroidota</taxon>
        <taxon>Bacteroidia</taxon>
        <taxon>Bacteroidales</taxon>
        <taxon>Bacteroidaceae</taxon>
        <taxon>Phocaeicola</taxon>
    </lineage>
</organism>
<gene>
    <name evidence="2" type="ORF">GAZ06_00400</name>
    <name evidence="1" type="ORF">GAZ09_00400</name>
</gene>
<dbReference type="AlphaFoldDB" id="A0A6I0ZT44"/>
<dbReference type="InterPro" id="IPR019238">
    <property type="entry name" value="AbiEi_2"/>
</dbReference>
<proteinExistence type="predicted"/>
<accession>A0A6I0ZT44</accession>
<dbReference type="EMBL" id="WDBY01000001">
    <property type="protein sequence ID" value="KAB6481856.1"/>
    <property type="molecule type" value="Genomic_DNA"/>
</dbReference>
<sequence length="330" mass="37782">MNDTTMRTDYLELFHEAINNLRATTRNDCIVICDELDQTISINSLKFYCDIKKTISNANIFSVVDGIRSKSSDRNMPMVLITDKIYPKLANTLSDNQINWIDKVGNCDIRHKSLIIKIAGQKDNTPTKPSSTSKISETNIKLILFFLQNPESVNWAYREIQEKVGLSLGTITKAFDLLKAKQYLVQTEKGRKISMREELVEWWQQQYNEFLKPKLLINRMTFRSPEHRRKWKEMLLPEGMYWGGDCGANLVDGYLIPGEFEIYSDVASSLLLRTGAVMPAPNGEIRIYKKFWIGESKLNLAPKLVIYADLMGAGDSRCHEAALRIKENGI</sequence>
<comment type="caution">
    <text evidence="2">The sequence shown here is derived from an EMBL/GenBank/DDBJ whole genome shotgun (WGS) entry which is preliminary data.</text>
</comment>
<evidence type="ECO:0000313" key="3">
    <source>
        <dbReference type="Proteomes" id="UP000468344"/>
    </source>
</evidence>
<dbReference type="Proteomes" id="UP000483142">
    <property type="component" value="Unassembled WGS sequence"/>
</dbReference>
<dbReference type="EMBL" id="WDBZ01000001">
    <property type="protein sequence ID" value="KAB6457337.1"/>
    <property type="molecule type" value="Genomic_DNA"/>
</dbReference>
<evidence type="ECO:0000313" key="1">
    <source>
        <dbReference type="EMBL" id="KAB6457337.1"/>
    </source>
</evidence>